<protein>
    <recommendedName>
        <fullName evidence="10">ATP synthase gamma chain</fullName>
    </recommendedName>
    <alternativeName>
        <fullName evidence="10">ATP synthase F1 sector gamma subunit</fullName>
    </alternativeName>
    <alternativeName>
        <fullName evidence="10">F-ATPase gamma subunit</fullName>
    </alternativeName>
</protein>
<dbReference type="EMBL" id="DSVI01000020">
    <property type="protein sequence ID" value="HGT48928.1"/>
    <property type="molecule type" value="Genomic_DNA"/>
</dbReference>
<dbReference type="AlphaFoldDB" id="A0A832G7W3"/>
<evidence type="ECO:0000256" key="1">
    <source>
        <dbReference type="ARBA" id="ARBA00003456"/>
    </source>
</evidence>
<dbReference type="Gene3D" id="1.10.287.80">
    <property type="entry name" value="ATP synthase, gamma subunit, helix hairpin domain"/>
    <property type="match status" value="1"/>
</dbReference>
<dbReference type="PANTHER" id="PTHR11693:SF22">
    <property type="entry name" value="ATP SYNTHASE SUBUNIT GAMMA, MITOCHONDRIAL"/>
    <property type="match status" value="1"/>
</dbReference>
<evidence type="ECO:0000256" key="7">
    <source>
        <dbReference type="ARBA" id="ARBA00023136"/>
    </source>
</evidence>
<reference evidence="11" key="1">
    <citation type="journal article" date="2020" name="mSystems">
        <title>Genome- and Community-Level Interaction Insights into Carbon Utilization and Element Cycling Functions of Hydrothermarchaeota in Hydrothermal Sediment.</title>
        <authorList>
            <person name="Zhou Z."/>
            <person name="Liu Y."/>
            <person name="Xu W."/>
            <person name="Pan J."/>
            <person name="Luo Z.H."/>
            <person name="Li M."/>
        </authorList>
    </citation>
    <scope>NUCLEOTIDE SEQUENCE [LARGE SCALE GENOMIC DNA]</scope>
    <source>
        <strain evidence="11">SpSt-500</strain>
    </source>
</reference>
<dbReference type="PROSITE" id="PS00153">
    <property type="entry name" value="ATPASE_GAMMA"/>
    <property type="match status" value="1"/>
</dbReference>
<comment type="function">
    <text evidence="1 10">Produces ATP from ADP in the presence of a proton gradient across the membrane. The gamma chain is believed to be important in regulating ATPase activity and the flow of protons through the CF(0) complex.</text>
</comment>
<sequence>MATLRDIKQRIKGVKSTQQITKAMKMVAAAKLRRATEAIINARPYARKIQTLLSHLAINDDLMNNPLFIAREVKNVAVVVVTADRGLCGAFNTNIIREATRYIQEELQQQNISHSLFCLGKKGSDYFSKRNYNVIQKYPGIFASLNYSVAQRLSDQLISGFLNGEFDKVILIFNEFKSIIQQKIVVEQFLPIPIEESKKSESHSEANYIYEPNQKAIFEYLIPKHLKAQLWRVLLESNAAEFAARMTAMDNATTNAKELIRTLNLKYNKERQAAITKEILEIVSGANALKAS</sequence>
<dbReference type="GO" id="GO:0045259">
    <property type="term" value="C:proton-transporting ATP synthase complex"/>
    <property type="evidence" value="ECO:0007669"/>
    <property type="project" value="UniProtKB-KW"/>
</dbReference>
<dbReference type="CDD" id="cd12151">
    <property type="entry name" value="F1-ATPase_gamma"/>
    <property type="match status" value="1"/>
</dbReference>
<evidence type="ECO:0000256" key="6">
    <source>
        <dbReference type="ARBA" id="ARBA00023065"/>
    </source>
</evidence>
<dbReference type="GO" id="GO:0005524">
    <property type="term" value="F:ATP binding"/>
    <property type="evidence" value="ECO:0007669"/>
    <property type="project" value="UniProtKB-UniRule"/>
</dbReference>
<evidence type="ECO:0000256" key="8">
    <source>
        <dbReference type="ARBA" id="ARBA00023196"/>
    </source>
</evidence>
<dbReference type="InterPro" id="IPR023632">
    <property type="entry name" value="ATP_synth_F1_gsu_CS"/>
</dbReference>
<keyword evidence="10" id="KW-1003">Cell membrane</keyword>
<dbReference type="FunFam" id="3.40.1380.10:FF:000006">
    <property type="entry name" value="ATP synthase gamma chain"/>
    <property type="match status" value="1"/>
</dbReference>
<comment type="caution">
    <text evidence="11">The sequence shown here is derived from an EMBL/GenBank/DDBJ whole genome shotgun (WGS) entry which is preliminary data.</text>
</comment>
<proteinExistence type="inferred from homology"/>
<keyword evidence="4 10" id="KW-0813">Transport</keyword>
<evidence type="ECO:0000256" key="3">
    <source>
        <dbReference type="ARBA" id="ARBA00007681"/>
    </source>
</evidence>
<evidence type="ECO:0000256" key="10">
    <source>
        <dbReference type="HAMAP-Rule" id="MF_00815"/>
    </source>
</evidence>
<comment type="subcellular location">
    <subcellularLocation>
        <location evidence="10">Cell membrane</location>
        <topology evidence="10">Peripheral membrane protein</topology>
    </subcellularLocation>
    <subcellularLocation>
        <location evidence="2">Membrane</location>
        <topology evidence="2">Peripheral membrane protein</topology>
    </subcellularLocation>
</comment>
<evidence type="ECO:0000256" key="4">
    <source>
        <dbReference type="ARBA" id="ARBA00022448"/>
    </source>
</evidence>
<dbReference type="SUPFAM" id="SSF52943">
    <property type="entry name" value="ATP synthase (F1-ATPase), gamma subunit"/>
    <property type="match status" value="1"/>
</dbReference>
<dbReference type="PANTHER" id="PTHR11693">
    <property type="entry name" value="ATP SYNTHASE GAMMA CHAIN"/>
    <property type="match status" value="1"/>
</dbReference>
<dbReference type="HAMAP" id="MF_00815">
    <property type="entry name" value="ATP_synth_gamma_bact"/>
    <property type="match status" value="1"/>
</dbReference>
<accession>A0A832G7W3</accession>
<dbReference type="PRINTS" id="PR00126">
    <property type="entry name" value="ATPASEGAMMA"/>
</dbReference>
<gene>
    <name evidence="10 11" type="primary">atpG</name>
    <name evidence="11" type="ORF">ENS56_12905</name>
</gene>
<dbReference type="GO" id="GO:0005886">
    <property type="term" value="C:plasma membrane"/>
    <property type="evidence" value="ECO:0007669"/>
    <property type="project" value="UniProtKB-SubCell"/>
</dbReference>
<organism evidence="11">
    <name type="scientific">Ignavibacterium album</name>
    <dbReference type="NCBI Taxonomy" id="591197"/>
    <lineage>
        <taxon>Bacteria</taxon>
        <taxon>Pseudomonadati</taxon>
        <taxon>Ignavibacteriota</taxon>
        <taxon>Ignavibacteria</taxon>
        <taxon>Ignavibacteriales</taxon>
        <taxon>Ignavibacteriaceae</taxon>
        <taxon>Ignavibacterium</taxon>
    </lineage>
</organism>
<evidence type="ECO:0000256" key="2">
    <source>
        <dbReference type="ARBA" id="ARBA00004170"/>
    </source>
</evidence>
<comment type="subunit">
    <text evidence="10">F-type ATPases have 2 components, CF(1) - the catalytic core - and CF(0) - the membrane proton channel. CF(1) has five subunits: alpha(3), beta(3), gamma(1), delta(1), epsilon(1). CF(0) has three main subunits: a, b and c.</text>
</comment>
<evidence type="ECO:0000313" key="11">
    <source>
        <dbReference type="EMBL" id="HGT48928.1"/>
    </source>
</evidence>
<dbReference type="GO" id="GO:0046933">
    <property type="term" value="F:proton-transporting ATP synthase activity, rotational mechanism"/>
    <property type="evidence" value="ECO:0007669"/>
    <property type="project" value="UniProtKB-UniRule"/>
</dbReference>
<comment type="similarity">
    <text evidence="3 10">Belongs to the ATPase gamma chain family.</text>
</comment>
<evidence type="ECO:0000256" key="5">
    <source>
        <dbReference type="ARBA" id="ARBA00022781"/>
    </source>
</evidence>
<keyword evidence="6 10" id="KW-0406">Ion transport</keyword>
<evidence type="ECO:0000256" key="9">
    <source>
        <dbReference type="ARBA" id="ARBA00023310"/>
    </source>
</evidence>
<dbReference type="Gene3D" id="3.40.1380.10">
    <property type="match status" value="1"/>
</dbReference>
<dbReference type="InterPro" id="IPR035968">
    <property type="entry name" value="ATP_synth_F1_ATPase_gsu"/>
</dbReference>
<keyword evidence="9 10" id="KW-0066">ATP synthesis</keyword>
<keyword evidence="8 10" id="KW-0139">CF(1)</keyword>
<dbReference type="NCBIfam" id="TIGR01146">
    <property type="entry name" value="ATPsyn_F1gamma"/>
    <property type="match status" value="1"/>
</dbReference>
<dbReference type="InterPro" id="IPR000131">
    <property type="entry name" value="ATP_synth_F1_gsu"/>
</dbReference>
<keyword evidence="7 10" id="KW-0472">Membrane</keyword>
<name>A0A832G7W3_9BACT</name>
<dbReference type="GO" id="GO:0042777">
    <property type="term" value="P:proton motive force-driven plasma membrane ATP synthesis"/>
    <property type="evidence" value="ECO:0007669"/>
    <property type="project" value="UniProtKB-UniRule"/>
</dbReference>
<keyword evidence="5 10" id="KW-0375">Hydrogen ion transport</keyword>
<dbReference type="Pfam" id="PF00231">
    <property type="entry name" value="ATP-synt"/>
    <property type="match status" value="1"/>
</dbReference>